<sequence>MASVIATCTRPDVLERLLPSMVEDALRTFDMWGNHGAKDISKSLHEIVFTLAARMTMCREFSEDPKKIHALIGIFKRLEDGSNHNALIFPWFPTPARFRRMLAGVQLHRMISAVVLSRKDRREDDPL</sequence>
<evidence type="ECO:0000313" key="1">
    <source>
        <dbReference type="EMBL" id="KAG2091496.1"/>
    </source>
</evidence>
<dbReference type="Gene3D" id="1.10.630.10">
    <property type="entry name" value="Cytochrome P450"/>
    <property type="match status" value="1"/>
</dbReference>
<dbReference type="AlphaFoldDB" id="A0A9P7EVU3"/>
<organism evidence="1 2">
    <name type="scientific">Suillus discolor</name>
    <dbReference type="NCBI Taxonomy" id="1912936"/>
    <lineage>
        <taxon>Eukaryota</taxon>
        <taxon>Fungi</taxon>
        <taxon>Dikarya</taxon>
        <taxon>Basidiomycota</taxon>
        <taxon>Agaricomycotina</taxon>
        <taxon>Agaricomycetes</taxon>
        <taxon>Agaricomycetidae</taxon>
        <taxon>Boletales</taxon>
        <taxon>Suillineae</taxon>
        <taxon>Suillaceae</taxon>
        <taxon>Suillus</taxon>
    </lineage>
</organism>
<dbReference type="GO" id="GO:0004497">
    <property type="term" value="F:monooxygenase activity"/>
    <property type="evidence" value="ECO:0007669"/>
    <property type="project" value="InterPro"/>
</dbReference>
<protein>
    <submittedName>
        <fullName evidence="1">Uncharacterized protein</fullName>
    </submittedName>
</protein>
<proteinExistence type="predicted"/>
<dbReference type="GO" id="GO:0005506">
    <property type="term" value="F:iron ion binding"/>
    <property type="evidence" value="ECO:0007669"/>
    <property type="project" value="InterPro"/>
</dbReference>
<gene>
    <name evidence="1" type="ORF">F5147DRAFT_779964</name>
</gene>
<comment type="caution">
    <text evidence="1">The sequence shown here is derived from an EMBL/GenBank/DDBJ whole genome shotgun (WGS) entry which is preliminary data.</text>
</comment>
<dbReference type="GeneID" id="64704642"/>
<dbReference type="GO" id="GO:0016705">
    <property type="term" value="F:oxidoreductase activity, acting on paired donors, with incorporation or reduction of molecular oxygen"/>
    <property type="evidence" value="ECO:0007669"/>
    <property type="project" value="InterPro"/>
</dbReference>
<evidence type="ECO:0000313" key="2">
    <source>
        <dbReference type="Proteomes" id="UP000823399"/>
    </source>
</evidence>
<dbReference type="SUPFAM" id="SSF48264">
    <property type="entry name" value="Cytochrome P450"/>
    <property type="match status" value="1"/>
</dbReference>
<dbReference type="InterPro" id="IPR036396">
    <property type="entry name" value="Cyt_P450_sf"/>
</dbReference>
<dbReference type="GO" id="GO:0020037">
    <property type="term" value="F:heme binding"/>
    <property type="evidence" value="ECO:0007669"/>
    <property type="project" value="InterPro"/>
</dbReference>
<reference evidence="1" key="1">
    <citation type="journal article" date="2020" name="New Phytol.">
        <title>Comparative genomics reveals dynamic genome evolution in host specialist ectomycorrhizal fungi.</title>
        <authorList>
            <person name="Lofgren L.A."/>
            <person name="Nguyen N.H."/>
            <person name="Vilgalys R."/>
            <person name="Ruytinx J."/>
            <person name="Liao H.L."/>
            <person name="Branco S."/>
            <person name="Kuo A."/>
            <person name="LaButti K."/>
            <person name="Lipzen A."/>
            <person name="Andreopoulos W."/>
            <person name="Pangilinan J."/>
            <person name="Riley R."/>
            <person name="Hundley H."/>
            <person name="Na H."/>
            <person name="Barry K."/>
            <person name="Grigoriev I.V."/>
            <person name="Stajich J.E."/>
            <person name="Kennedy P.G."/>
        </authorList>
    </citation>
    <scope>NUCLEOTIDE SEQUENCE</scope>
    <source>
        <strain evidence="1">FC423</strain>
    </source>
</reference>
<accession>A0A9P7EVU3</accession>
<dbReference type="Proteomes" id="UP000823399">
    <property type="component" value="Unassembled WGS sequence"/>
</dbReference>
<dbReference type="EMBL" id="JABBWM010000096">
    <property type="protein sequence ID" value="KAG2091496.1"/>
    <property type="molecule type" value="Genomic_DNA"/>
</dbReference>
<dbReference type="OrthoDB" id="1055148at2759"/>
<name>A0A9P7EVU3_9AGAM</name>
<keyword evidence="2" id="KW-1185">Reference proteome</keyword>
<dbReference type="RefSeq" id="XP_041286545.1">
    <property type="nucleotide sequence ID" value="XM_041442383.1"/>
</dbReference>